<dbReference type="Proteomes" id="UP000292957">
    <property type="component" value="Unassembled WGS sequence"/>
</dbReference>
<reference evidence="1" key="1">
    <citation type="submission" date="2019-01" db="EMBL/GenBank/DDBJ databases">
        <title>Draft genome sequences of three monokaryotic isolates of the white-rot basidiomycete fungus Dichomitus squalens.</title>
        <authorList>
            <consortium name="DOE Joint Genome Institute"/>
            <person name="Lopez S.C."/>
            <person name="Andreopoulos B."/>
            <person name="Pangilinan J."/>
            <person name="Lipzen A."/>
            <person name="Riley R."/>
            <person name="Ahrendt S."/>
            <person name="Ng V."/>
            <person name="Barry K."/>
            <person name="Daum C."/>
            <person name="Grigoriev I.V."/>
            <person name="Hilden K.S."/>
            <person name="Makela M.R."/>
            <person name="de Vries R.P."/>
        </authorList>
    </citation>
    <scope>NUCLEOTIDE SEQUENCE [LARGE SCALE GENOMIC DNA]</scope>
    <source>
        <strain evidence="1">OM18370.1</strain>
    </source>
</reference>
<organism evidence="1">
    <name type="scientific">Dichomitus squalens</name>
    <dbReference type="NCBI Taxonomy" id="114155"/>
    <lineage>
        <taxon>Eukaryota</taxon>
        <taxon>Fungi</taxon>
        <taxon>Dikarya</taxon>
        <taxon>Basidiomycota</taxon>
        <taxon>Agaricomycotina</taxon>
        <taxon>Agaricomycetes</taxon>
        <taxon>Polyporales</taxon>
        <taxon>Polyporaceae</taxon>
        <taxon>Dichomitus</taxon>
    </lineage>
</organism>
<dbReference type="InterPro" id="IPR036537">
    <property type="entry name" value="Adaptor_Cbl_N_dom_sf"/>
</dbReference>
<dbReference type="OrthoDB" id="2795723at2759"/>
<name>A0A4Q9MCP4_9APHY</name>
<protein>
    <submittedName>
        <fullName evidence="1">Uncharacterized protein</fullName>
    </submittedName>
</protein>
<dbReference type="CDD" id="cd21037">
    <property type="entry name" value="MLKL_NTD"/>
    <property type="match status" value="1"/>
</dbReference>
<sequence>MSSRSVRRSASGDVLSALISGLEVLQAASNVVANVPLLNGIVSSALGLARTIEAIGTDRERFLRLARRVSELSMHIEESIDCDLNAIDDGLTVTLIELQALMDRIRSDVEKQLRRSALSRLLHQASISSTLEDHLDALDSAWRAFDTACLIALRMKMERQALYDDRSQVSLPQAAETLSLMNETRSSDCFAGAISDLHRYILSELVGCFPPVWSSDHSMHFFLRHHPYVSQVLGYSHPSVPEKFYVMDSGMPSIKIQ</sequence>
<proteinExistence type="predicted"/>
<dbReference type="Gene3D" id="1.20.930.20">
    <property type="entry name" value="Adaptor protein Cbl, N-terminal domain"/>
    <property type="match status" value="1"/>
</dbReference>
<dbReference type="GO" id="GO:0007166">
    <property type="term" value="P:cell surface receptor signaling pathway"/>
    <property type="evidence" value="ECO:0007669"/>
    <property type="project" value="InterPro"/>
</dbReference>
<evidence type="ECO:0000313" key="1">
    <source>
        <dbReference type="EMBL" id="TBU25035.1"/>
    </source>
</evidence>
<dbReference type="InterPro" id="IPR059179">
    <property type="entry name" value="MLKL-like_MCAfunc"/>
</dbReference>
<gene>
    <name evidence="1" type="ORF">BD311DRAFT_670457</name>
</gene>
<dbReference type="AlphaFoldDB" id="A0A4Q9MCP4"/>
<dbReference type="EMBL" id="ML143468">
    <property type="protein sequence ID" value="TBU25035.1"/>
    <property type="molecule type" value="Genomic_DNA"/>
</dbReference>
<accession>A0A4Q9MCP4</accession>